<gene>
    <name evidence="2" type="ORF">SAMN05660313_00862</name>
</gene>
<proteinExistence type="predicted"/>
<evidence type="ECO:0000313" key="3">
    <source>
        <dbReference type="Proteomes" id="UP000183257"/>
    </source>
</evidence>
<feature type="domain" description="ABM" evidence="1">
    <location>
        <begin position="2"/>
        <end position="92"/>
    </location>
</feature>
<accession>A0A1K1MVN4</accession>
<reference evidence="3" key="1">
    <citation type="submission" date="2016-11" db="EMBL/GenBank/DDBJ databases">
        <authorList>
            <person name="Varghese N."/>
            <person name="Submissions S."/>
        </authorList>
    </citation>
    <scope>NUCLEOTIDE SEQUENCE [LARGE SCALE GENOMIC DNA]</scope>
    <source>
        <strain evidence="3">DSM 24786</strain>
    </source>
</reference>
<keyword evidence="2" id="KW-0560">Oxidoreductase</keyword>
<name>A0A1K1MVN4_9FLAO</name>
<keyword evidence="3" id="KW-1185">Reference proteome</keyword>
<dbReference type="AlphaFoldDB" id="A0A1K1MVN4"/>
<dbReference type="Gene3D" id="3.30.70.100">
    <property type="match status" value="1"/>
</dbReference>
<evidence type="ECO:0000313" key="2">
    <source>
        <dbReference type="EMBL" id="SFW26030.1"/>
    </source>
</evidence>
<dbReference type="OrthoDB" id="1120859at2"/>
<dbReference type="InterPro" id="IPR011008">
    <property type="entry name" value="Dimeric_a/b-barrel"/>
</dbReference>
<dbReference type="RefSeq" id="WP_072302511.1">
    <property type="nucleotide sequence ID" value="NZ_FPIY01000001.1"/>
</dbReference>
<dbReference type="Pfam" id="PF03992">
    <property type="entry name" value="ABM"/>
    <property type="match status" value="1"/>
</dbReference>
<keyword evidence="2" id="KW-0503">Monooxygenase</keyword>
<dbReference type="STRING" id="76595.SAMN05660313_00862"/>
<organism evidence="2 3">
    <name type="scientific">Cellulophaga fucicola</name>
    <dbReference type="NCBI Taxonomy" id="76595"/>
    <lineage>
        <taxon>Bacteria</taxon>
        <taxon>Pseudomonadati</taxon>
        <taxon>Bacteroidota</taxon>
        <taxon>Flavobacteriia</taxon>
        <taxon>Flavobacteriales</taxon>
        <taxon>Flavobacteriaceae</taxon>
        <taxon>Cellulophaga</taxon>
    </lineage>
</organism>
<dbReference type="GO" id="GO:0004497">
    <property type="term" value="F:monooxygenase activity"/>
    <property type="evidence" value="ECO:0007669"/>
    <property type="project" value="UniProtKB-KW"/>
</dbReference>
<dbReference type="InterPro" id="IPR007138">
    <property type="entry name" value="ABM_dom"/>
</dbReference>
<protein>
    <submittedName>
        <fullName evidence="2">Quinol monooxygenase YgiN</fullName>
    </submittedName>
</protein>
<dbReference type="SUPFAM" id="SSF54909">
    <property type="entry name" value="Dimeric alpha+beta barrel"/>
    <property type="match status" value="1"/>
</dbReference>
<dbReference type="PROSITE" id="PS51725">
    <property type="entry name" value="ABM"/>
    <property type="match status" value="1"/>
</dbReference>
<dbReference type="Proteomes" id="UP000183257">
    <property type="component" value="Unassembled WGS sequence"/>
</dbReference>
<evidence type="ECO:0000259" key="1">
    <source>
        <dbReference type="PROSITE" id="PS51725"/>
    </source>
</evidence>
<sequence>MIVRIVKLTFKTENIVSFENIFNESKHFIRNFEGCNFLELYQDKHNPTIFFTYSYWDSEAALNVYRHSDLFTSVWAKTKVLFADKPEAWTVNKNETLN</sequence>
<dbReference type="EMBL" id="FPIY01000001">
    <property type="protein sequence ID" value="SFW26030.1"/>
    <property type="molecule type" value="Genomic_DNA"/>
</dbReference>